<dbReference type="Proteomes" id="UP000625711">
    <property type="component" value="Unassembled WGS sequence"/>
</dbReference>
<organism evidence="2 3">
    <name type="scientific">Rhynchophorus ferrugineus</name>
    <name type="common">Red palm weevil</name>
    <name type="synonym">Curculio ferrugineus</name>
    <dbReference type="NCBI Taxonomy" id="354439"/>
    <lineage>
        <taxon>Eukaryota</taxon>
        <taxon>Metazoa</taxon>
        <taxon>Ecdysozoa</taxon>
        <taxon>Arthropoda</taxon>
        <taxon>Hexapoda</taxon>
        <taxon>Insecta</taxon>
        <taxon>Pterygota</taxon>
        <taxon>Neoptera</taxon>
        <taxon>Endopterygota</taxon>
        <taxon>Coleoptera</taxon>
        <taxon>Polyphaga</taxon>
        <taxon>Cucujiformia</taxon>
        <taxon>Curculionidae</taxon>
        <taxon>Dryophthorinae</taxon>
        <taxon>Rhynchophorus</taxon>
    </lineage>
</organism>
<feature type="region of interest" description="Disordered" evidence="1">
    <location>
        <begin position="1"/>
        <end position="25"/>
    </location>
</feature>
<comment type="caution">
    <text evidence="2">The sequence shown here is derived from an EMBL/GenBank/DDBJ whole genome shotgun (WGS) entry which is preliminary data.</text>
</comment>
<evidence type="ECO:0000256" key="1">
    <source>
        <dbReference type="SAM" id="MobiDB-lite"/>
    </source>
</evidence>
<name>A0A834IB15_RHYFE</name>
<dbReference type="AlphaFoldDB" id="A0A834IB15"/>
<accession>A0A834IB15</accession>
<keyword evidence="3" id="KW-1185">Reference proteome</keyword>
<evidence type="ECO:0000313" key="2">
    <source>
        <dbReference type="EMBL" id="KAF7274703.1"/>
    </source>
</evidence>
<reference evidence="2" key="1">
    <citation type="submission" date="2020-08" db="EMBL/GenBank/DDBJ databases">
        <title>Genome sequencing and assembly of the red palm weevil Rhynchophorus ferrugineus.</title>
        <authorList>
            <person name="Dias G.B."/>
            <person name="Bergman C.M."/>
            <person name="Manee M."/>
        </authorList>
    </citation>
    <scope>NUCLEOTIDE SEQUENCE</scope>
    <source>
        <strain evidence="2">AA-2017</strain>
        <tissue evidence="2">Whole larva</tissue>
    </source>
</reference>
<sequence>MRRRFLRSSKGGRRGAMQGGSGVGRTGERSVIFRVSFSSADFGARCSHANRIDMQMTTTHGDDEQQEILRGRVARLSNPRVEGSGKKCGRFYVPICNRRNRTIYSAASVPGLKAIAGFLAI</sequence>
<protein>
    <submittedName>
        <fullName evidence="2">Uncharacterized protein</fullName>
    </submittedName>
</protein>
<gene>
    <name evidence="2" type="ORF">GWI33_012624</name>
</gene>
<feature type="compositionally biased region" description="Basic residues" evidence="1">
    <location>
        <begin position="1"/>
        <end position="13"/>
    </location>
</feature>
<proteinExistence type="predicted"/>
<evidence type="ECO:0000313" key="3">
    <source>
        <dbReference type="Proteomes" id="UP000625711"/>
    </source>
</evidence>
<dbReference type="EMBL" id="JAACXV010012359">
    <property type="protein sequence ID" value="KAF7274703.1"/>
    <property type="molecule type" value="Genomic_DNA"/>
</dbReference>